<evidence type="ECO:0000259" key="12">
    <source>
        <dbReference type="PROSITE" id="PS50857"/>
    </source>
</evidence>
<evidence type="ECO:0000256" key="11">
    <source>
        <dbReference type="SAM" id="Phobius"/>
    </source>
</evidence>
<sequence length="267" mass="30181">MADLLIFGVLWVVFSVLGELGVSAWGHNFYYYTASTQALDGLSASVFLFRFLTPIFVFVVLMLIFIPLRARRRSRDSVVRGKGARFNATYVTIWVTLSLAVNLLFFVHPTTSAAEQMFKEMSPQAEQHDLVVDVVARQWQWFFSYPQYGIQNALNANGNNVLYLPVNRPVEFVLRSYDPNHPYAVGLDVIHSFWIPAFGEKMDVIPGETRYMVATPTKIASTETNPEVRVQCAEVCGPGHPYMYATVHIVSDAAFKQWVKQQLKAGN</sequence>
<evidence type="ECO:0000313" key="13">
    <source>
        <dbReference type="EMBL" id="PWI57406.1"/>
    </source>
</evidence>
<keyword evidence="5" id="KW-0249">Electron transport</keyword>
<comment type="caution">
    <text evidence="13">The sequence shown here is derived from an EMBL/GenBank/DDBJ whole genome shotgun (WGS) entry which is preliminary data.</text>
</comment>
<evidence type="ECO:0000256" key="2">
    <source>
        <dbReference type="ARBA" id="ARBA00007866"/>
    </source>
</evidence>
<feature type="domain" description="Cytochrome oxidase subunit II copper A binding" evidence="12">
    <location>
        <begin position="127"/>
        <end position="261"/>
    </location>
</feature>
<name>A0A2U3D7Z4_SULT2</name>
<feature type="transmembrane region" description="Helical" evidence="11">
    <location>
        <begin position="42"/>
        <end position="66"/>
    </location>
</feature>
<keyword evidence="4" id="KW-0479">Metal-binding</keyword>
<dbReference type="PANTHER" id="PTHR22888">
    <property type="entry name" value="CYTOCHROME C OXIDASE, SUBUNIT II"/>
    <property type="match status" value="1"/>
</dbReference>
<dbReference type="SUPFAM" id="SSF49503">
    <property type="entry name" value="Cupredoxins"/>
    <property type="match status" value="1"/>
</dbReference>
<dbReference type="PANTHER" id="PTHR22888:SF9">
    <property type="entry name" value="CYTOCHROME C OXIDASE SUBUNIT 2"/>
    <property type="match status" value="1"/>
</dbReference>
<dbReference type="PRINTS" id="PR01166">
    <property type="entry name" value="CYCOXIDASEII"/>
</dbReference>
<reference evidence="13 14" key="1">
    <citation type="submission" date="2016-11" db="EMBL/GenBank/DDBJ databases">
        <title>Comparative genomics of Acidibacillus ferroxidans species.</title>
        <authorList>
            <person name="Oliveira G."/>
            <person name="Nunes G."/>
            <person name="Oliveira R."/>
            <person name="Araujo F."/>
            <person name="Salim A."/>
            <person name="Scholte L."/>
            <person name="Morais D."/>
            <person name="Nancucheo I."/>
            <person name="Johnson D.B."/>
            <person name="Grail B."/>
            <person name="Bittencourt J."/>
            <person name="Valadares R."/>
        </authorList>
    </citation>
    <scope>NUCLEOTIDE SEQUENCE [LARGE SCALE GENOMIC DNA]</scope>
    <source>
        <strain evidence="13 14">Y002</strain>
    </source>
</reference>
<dbReference type="PROSITE" id="PS50857">
    <property type="entry name" value="COX2_CUA"/>
    <property type="match status" value="1"/>
</dbReference>
<evidence type="ECO:0000256" key="7">
    <source>
        <dbReference type="ARBA" id="ARBA00023136"/>
    </source>
</evidence>
<comment type="subcellular location">
    <subcellularLocation>
        <location evidence="1">Membrane</location>
    </subcellularLocation>
</comment>
<dbReference type="GO" id="GO:0042773">
    <property type="term" value="P:ATP synthesis coupled electron transport"/>
    <property type="evidence" value="ECO:0007669"/>
    <property type="project" value="TreeGrafter"/>
</dbReference>
<dbReference type="InterPro" id="IPR045187">
    <property type="entry name" value="CcO_II"/>
</dbReference>
<dbReference type="AlphaFoldDB" id="A0A2U3D7Z4"/>
<accession>A0A2U3D7Z4</accession>
<evidence type="ECO:0000256" key="1">
    <source>
        <dbReference type="ARBA" id="ARBA00004370"/>
    </source>
</evidence>
<keyword evidence="11" id="KW-0812">Transmembrane</keyword>
<evidence type="ECO:0000256" key="9">
    <source>
        <dbReference type="ARBA" id="ARBA00031399"/>
    </source>
</evidence>
<comment type="catalytic activity">
    <reaction evidence="10">
        <text>4 Fe(II)-[cytochrome c] + O2 + 8 H(+)(in) = 4 Fe(III)-[cytochrome c] + 2 H2O + 4 H(+)(out)</text>
        <dbReference type="Rhea" id="RHEA:11436"/>
        <dbReference type="Rhea" id="RHEA-COMP:10350"/>
        <dbReference type="Rhea" id="RHEA-COMP:14399"/>
        <dbReference type="ChEBI" id="CHEBI:15377"/>
        <dbReference type="ChEBI" id="CHEBI:15378"/>
        <dbReference type="ChEBI" id="CHEBI:15379"/>
        <dbReference type="ChEBI" id="CHEBI:29033"/>
        <dbReference type="ChEBI" id="CHEBI:29034"/>
        <dbReference type="EC" id="7.1.1.9"/>
    </reaction>
</comment>
<evidence type="ECO:0000256" key="10">
    <source>
        <dbReference type="ARBA" id="ARBA00047816"/>
    </source>
</evidence>
<evidence type="ECO:0000256" key="5">
    <source>
        <dbReference type="ARBA" id="ARBA00022982"/>
    </source>
</evidence>
<comment type="similarity">
    <text evidence="2">Belongs to the cytochrome c oxidase subunit 2 family.</text>
</comment>
<keyword evidence="14" id="KW-1185">Reference proteome</keyword>
<dbReference type="GO" id="GO:0016020">
    <property type="term" value="C:membrane"/>
    <property type="evidence" value="ECO:0007669"/>
    <property type="project" value="UniProtKB-SubCell"/>
</dbReference>
<keyword evidence="11" id="KW-1133">Transmembrane helix</keyword>
<dbReference type="CDD" id="cd13919">
    <property type="entry name" value="CuRO_HCO_II_like_5"/>
    <property type="match status" value="1"/>
</dbReference>
<protein>
    <recommendedName>
        <fullName evidence="9">Cytochrome aa3 subunit 2</fullName>
    </recommendedName>
</protein>
<gene>
    <name evidence="13" type="ORF">BM613_08760</name>
</gene>
<evidence type="ECO:0000313" key="14">
    <source>
        <dbReference type="Proteomes" id="UP000245380"/>
    </source>
</evidence>
<dbReference type="PROSITE" id="PS00078">
    <property type="entry name" value="COX2"/>
    <property type="match status" value="1"/>
</dbReference>
<proteinExistence type="inferred from homology"/>
<evidence type="ECO:0000256" key="8">
    <source>
        <dbReference type="ARBA" id="ARBA00024688"/>
    </source>
</evidence>
<evidence type="ECO:0000256" key="4">
    <source>
        <dbReference type="ARBA" id="ARBA00022723"/>
    </source>
</evidence>
<dbReference type="GO" id="GO:0004129">
    <property type="term" value="F:cytochrome-c oxidase activity"/>
    <property type="evidence" value="ECO:0007669"/>
    <property type="project" value="UniProtKB-EC"/>
</dbReference>
<dbReference type="InterPro" id="IPR002429">
    <property type="entry name" value="CcO_II-like_C"/>
</dbReference>
<feature type="transmembrane region" description="Helical" evidence="11">
    <location>
        <begin position="87"/>
        <end position="107"/>
    </location>
</feature>
<keyword evidence="7 11" id="KW-0472">Membrane</keyword>
<dbReference type="RefSeq" id="WP_109430812.1">
    <property type="nucleotide sequence ID" value="NZ_MPDK01000013.1"/>
</dbReference>
<comment type="function">
    <text evidence="8">Subunits I and II form the functional core of the enzyme complex. Electrons originating in cytochrome c are transferred via heme a and Cu(A) to the binuclear center formed by heme a3 and Cu(B).</text>
</comment>
<dbReference type="InterPro" id="IPR008972">
    <property type="entry name" value="Cupredoxin"/>
</dbReference>
<dbReference type="GO" id="GO:0005507">
    <property type="term" value="F:copper ion binding"/>
    <property type="evidence" value="ECO:0007669"/>
    <property type="project" value="InterPro"/>
</dbReference>
<evidence type="ECO:0000256" key="6">
    <source>
        <dbReference type="ARBA" id="ARBA00023008"/>
    </source>
</evidence>
<keyword evidence="6" id="KW-0186">Copper</keyword>
<dbReference type="EMBL" id="MPDK01000013">
    <property type="protein sequence ID" value="PWI57406.1"/>
    <property type="molecule type" value="Genomic_DNA"/>
</dbReference>
<dbReference type="Gene3D" id="2.60.40.420">
    <property type="entry name" value="Cupredoxins - blue copper proteins"/>
    <property type="match status" value="1"/>
</dbReference>
<organism evidence="13 14">
    <name type="scientific">Sulfoacidibacillus thermotolerans</name>
    <name type="common">Acidibacillus sulfuroxidans</name>
    <dbReference type="NCBI Taxonomy" id="1765684"/>
    <lineage>
        <taxon>Bacteria</taxon>
        <taxon>Bacillati</taxon>
        <taxon>Bacillota</taxon>
        <taxon>Bacilli</taxon>
        <taxon>Bacillales</taxon>
        <taxon>Alicyclobacillaceae</taxon>
        <taxon>Sulfoacidibacillus</taxon>
    </lineage>
</organism>
<keyword evidence="3" id="KW-0813">Transport</keyword>
<dbReference type="Proteomes" id="UP000245380">
    <property type="component" value="Unassembled WGS sequence"/>
</dbReference>
<dbReference type="OrthoDB" id="9781261at2"/>
<dbReference type="InterPro" id="IPR001505">
    <property type="entry name" value="Copper_CuA"/>
</dbReference>
<dbReference type="Pfam" id="PF00116">
    <property type="entry name" value="COX2"/>
    <property type="match status" value="1"/>
</dbReference>
<evidence type="ECO:0000256" key="3">
    <source>
        <dbReference type="ARBA" id="ARBA00022448"/>
    </source>
</evidence>